<dbReference type="RefSeq" id="WP_176068592.1">
    <property type="nucleotide sequence ID" value="NZ_JABWMJ010000004.1"/>
</dbReference>
<dbReference type="PANTHER" id="PTHR12126:SF11">
    <property type="entry name" value="NADH DEHYDROGENASE [UBIQUINONE] 1 ALPHA SUBCOMPLEX SUBUNIT 9, MITOCHONDRIAL"/>
    <property type="match status" value="1"/>
</dbReference>
<feature type="transmembrane region" description="Helical" evidence="1">
    <location>
        <begin position="227"/>
        <end position="247"/>
    </location>
</feature>
<accession>A0A7Y6NMR1</accession>
<protein>
    <submittedName>
        <fullName evidence="3">SDR family oxidoreductase</fullName>
    </submittedName>
</protein>
<dbReference type="InterPro" id="IPR051207">
    <property type="entry name" value="ComplexI_NDUFA9_subunit"/>
</dbReference>
<evidence type="ECO:0000313" key="3">
    <source>
        <dbReference type="EMBL" id="NUZ06015.1"/>
    </source>
</evidence>
<dbReference type="InterPro" id="IPR001509">
    <property type="entry name" value="Epimerase_deHydtase"/>
</dbReference>
<keyword evidence="4" id="KW-1185">Reference proteome</keyword>
<feature type="transmembrane region" description="Helical" evidence="1">
    <location>
        <begin position="309"/>
        <end position="330"/>
    </location>
</feature>
<keyword evidence="1" id="KW-0812">Transmembrane</keyword>
<evidence type="ECO:0000259" key="2">
    <source>
        <dbReference type="Pfam" id="PF01370"/>
    </source>
</evidence>
<feature type="transmembrane region" description="Helical" evidence="1">
    <location>
        <begin position="404"/>
        <end position="421"/>
    </location>
</feature>
<sequence>MNVLLVGASGFIGSRLRAALAESGHQLRLAGRSAPGDLQPDERWVRIDLTEAVEPAAWSQAVQGVDVAVNCVGILREHGSQTFDVLHTRAPAALFRACAAAGVRRVVQVSALGADDAATSAYHHSKRAADEVLLGLPIEAAVAQPSLVFGSGGASARLFTALATAPVLPLPAGGKQPLQPIHVDDLIPALQALVERPLHARGRIPLVGPRATTLAGYVAALRRSLGLPPALTFAVPAALVGLGARVLQHVPASPLDPETWAMLQRGNVAPADATTALLGRSPRDVAAFVPRAFAFDVLRSAALAWLVPLLRLALVAVWIVTGIVSLGIYPVDESYALLARAGVPPALAPLALYGAAGLDLAFGVATLLLKGRRWLWLAQLALIAGYTAIITVRLPEFWLHPYGPVLKNLPIVAILVLLLVLDRGGDSRR</sequence>
<dbReference type="PANTHER" id="PTHR12126">
    <property type="entry name" value="NADH-UBIQUINONE OXIDOREDUCTASE 39 KDA SUBUNIT-RELATED"/>
    <property type="match status" value="1"/>
</dbReference>
<dbReference type="InterPro" id="IPR036291">
    <property type="entry name" value="NAD(P)-bd_dom_sf"/>
</dbReference>
<keyword evidence="1" id="KW-0472">Membrane</keyword>
<dbReference type="Pfam" id="PF13781">
    <property type="entry name" value="DoxX_3"/>
    <property type="match status" value="1"/>
</dbReference>
<name>A0A7Y6NMR1_9BURK</name>
<organism evidence="3 4">
    <name type="scientific">Piscinibacter koreensis</name>
    <dbReference type="NCBI Taxonomy" id="2742824"/>
    <lineage>
        <taxon>Bacteria</taxon>
        <taxon>Pseudomonadati</taxon>
        <taxon>Pseudomonadota</taxon>
        <taxon>Betaproteobacteria</taxon>
        <taxon>Burkholderiales</taxon>
        <taxon>Sphaerotilaceae</taxon>
        <taxon>Piscinibacter</taxon>
    </lineage>
</organism>
<keyword evidence="1" id="KW-1133">Transmembrane helix</keyword>
<comment type="caution">
    <text evidence="3">The sequence shown here is derived from an EMBL/GenBank/DDBJ whole genome shotgun (WGS) entry which is preliminary data.</text>
</comment>
<dbReference type="SUPFAM" id="SSF51735">
    <property type="entry name" value="NAD(P)-binding Rossmann-fold domains"/>
    <property type="match status" value="1"/>
</dbReference>
<dbReference type="Pfam" id="PF01370">
    <property type="entry name" value="Epimerase"/>
    <property type="match status" value="1"/>
</dbReference>
<dbReference type="Proteomes" id="UP000529637">
    <property type="component" value="Unassembled WGS sequence"/>
</dbReference>
<reference evidence="3 4" key="1">
    <citation type="submission" date="2020-06" db="EMBL/GenBank/DDBJ databases">
        <title>Schlegella sp. ID0723 isolated from air conditioner.</title>
        <authorList>
            <person name="Kim D.Y."/>
            <person name="Kim D.-U."/>
        </authorList>
    </citation>
    <scope>NUCLEOTIDE SEQUENCE [LARGE SCALE GENOMIC DNA]</scope>
    <source>
        <strain evidence="3 4">ID0723</strain>
    </source>
</reference>
<evidence type="ECO:0000256" key="1">
    <source>
        <dbReference type="SAM" id="Phobius"/>
    </source>
</evidence>
<evidence type="ECO:0000313" key="4">
    <source>
        <dbReference type="Proteomes" id="UP000529637"/>
    </source>
</evidence>
<dbReference type="EMBL" id="JABWMJ010000004">
    <property type="protein sequence ID" value="NUZ06015.1"/>
    <property type="molecule type" value="Genomic_DNA"/>
</dbReference>
<feature type="transmembrane region" description="Helical" evidence="1">
    <location>
        <begin position="374"/>
        <end position="392"/>
    </location>
</feature>
<dbReference type="Gene3D" id="3.40.50.720">
    <property type="entry name" value="NAD(P)-binding Rossmann-like Domain"/>
    <property type="match status" value="1"/>
</dbReference>
<gene>
    <name evidence="3" type="ORF">HQN59_09590</name>
</gene>
<dbReference type="GO" id="GO:0044877">
    <property type="term" value="F:protein-containing complex binding"/>
    <property type="evidence" value="ECO:0007669"/>
    <property type="project" value="TreeGrafter"/>
</dbReference>
<dbReference type="InterPro" id="IPR025695">
    <property type="entry name" value="DoxX-like"/>
</dbReference>
<feature type="domain" description="NAD-dependent epimerase/dehydratase" evidence="2">
    <location>
        <begin position="3"/>
        <end position="197"/>
    </location>
</feature>
<dbReference type="AlphaFoldDB" id="A0A7Y6NMR1"/>
<proteinExistence type="predicted"/>
<feature type="transmembrane region" description="Helical" evidence="1">
    <location>
        <begin position="350"/>
        <end position="369"/>
    </location>
</feature>